<sequence>RVSPQKGFEIIFEAIPEILKAVHNAKFLFLILPTDYSLNEIKTYAHYVKQYPENIRIIFGVASDIFYLAHISADIYCALSRWEPFGIMALEAMASKMPIIASKVGGLQETIIDVKLFPKIGTGILIEKDNPHQFAKTLISLLKSSEVAQLMKDSENNTVYDIDILNIVNQIPDEIIKSHVLLDPYYFLKIKENCYKRVKTNFTWSIVSKKLADLYLNLQ</sequence>
<feature type="domain" description="Glycosyl transferase family 1" evidence="1">
    <location>
        <begin position="1"/>
        <end position="152"/>
    </location>
</feature>
<accession>X1BQZ5</accession>
<dbReference type="Pfam" id="PF00534">
    <property type="entry name" value="Glycos_transf_1"/>
    <property type="match status" value="1"/>
</dbReference>
<dbReference type="SUPFAM" id="SSF53756">
    <property type="entry name" value="UDP-Glycosyltransferase/glycogen phosphorylase"/>
    <property type="match status" value="1"/>
</dbReference>
<feature type="non-terminal residue" evidence="2">
    <location>
        <position position="1"/>
    </location>
</feature>
<proteinExistence type="predicted"/>
<dbReference type="EMBL" id="BART01025158">
    <property type="protein sequence ID" value="GAG97455.1"/>
    <property type="molecule type" value="Genomic_DNA"/>
</dbReference>
<dbReference type="PANTHER" id="PTHR12526:SF638">
    <property type="entry name" value="SPORE COAT PROTEIN SA"/>
    <property type="match status" value="1"/>
</dbReference>
<evidence type="ECO:0000313" key="2">
    <source>
        <dbReference type="EMBL" id="GAG97455.1"/>
    </source>
</evidence>
<protein>
    <recommendedName>
        <fullName evidence="1">Glycosyl transferase family 1 domain-containing protein</fullName>
    </recommendedName>
</protein>
<dbReference type="CDD" id="cd03801">
    <property type="entry name" value="GT4_PimA-like"/>
    <property type="match status" value="1"/>
</dbReference>
<dbReference type="InterPro" id="IPR001296">
    <property type="entry name" value="Glyco_trans_1"/>
</dbReference>
<dbReference type="GO" id="GO:0016757">
    <property type="term" value="F:glycosyltransferase activity"/>
    <property type="evidence" value="ECO:0007669"/>
    <property type="project" value="InterPro"/>
</dbReference>
<reference evidence="2" key="1">
    <citation type="journal article" date="2014" name="Front. Microbiol.">
        <title>High frequency of phylogenetically diverse reductive dehalogenase-homologous genes in deep subseafloor sedimentary metagenomes.</title>
        <authorList>
            <person name="Kawai M."/>
            <person name="Futagami T."/>
            <person name="Toyoda A."/>
            <person name="Takaki Y."/>
            <person name="Nishi S."/>
            <person name="Hori S."/>
            <person name="Arai W."/>
            <person name="Tsubouchi T."/>
            <person name="Morono Y."/>
            <person name="Uchiyama I."/>
            <person name="Ito T."/>
            <person name="Fujiyama A."/>
            <person name="Inagaki F."/>
            <person name="Takami H."/>
        </authorList>
    </citation>
    <scope>NUCLEOTIDE SEQUENCE</scope>
    <source>
        <strain evidence="2">Expedition CK06-06</strain>
    </source>
</reference>
<dbReference type="AlphaFoldDB" id="X1BQZ5"/>
<dbReference type="PANTHER" id="PTHR12526">
    <property type="entry name" value="GLYCOSYLTRANSFERASE"/>
    <property type="match status" value="1"/>
</dbReference>
<name>X1BQZ5_9ZZZZ</name>
<dbReference type="Gene3D" id="3.40.50.2000">
    <property type="entry name" value="Glycogen Phosphorylase B"/>
    <property type="match status" value="1"/>
</dbReference>
<comment type="caution">
    <text evidence="2">The sequence shown here is derived from an EMBL/GenBank/DDBJ whole genome shotgun (WGS) entry which is preliminary data.</text>
</comment>
<evidence type="ECO:0000259" key="1">
    <source>
        <dbReference type="Pfam" id="PF00534"/>
    </source>
</evidence>
<organism evidence="2">
    <name type="scientific">marine sediment metagenome</name>
    <dbReference type="NCBI Taxonomy" id="412755"/>
    <lineage>
        <taxon>unclassified sequences</taxon>
        <taxon>metagenomes</taxon>
        <taxon>ecological metagenomes</taxon>
    </lineage>
</organism>
<gene>
    <name evidence="2" type="ORF">S01H4_45225</name>
</gene>